<feature type="domain" description="VWFA" evidence="5">
    <location>
        <begin position="3121"/>
        <end position="3363"/>
    </location>
</feature>
<dbReference type="CDD" id="cd11304">
    <property type="entry name" value="Cadherin_repeat"/>
    <property type="match status" value="1"/>
</dbReference>
<dbReference type="PROSITE" id="PS50268">
    <property type="entry name" value="CADHERIN_2"/>
    <property type="match status" value="1"/>
</dbReference>
<evidence type="ECO:0000256" key="2">
    <source>
        <dbReference type="ARBA" id="ARBA00022525"/>
    </source>
</evidence>
<dbReference type="InterPro" id="IPR002126">
    <property type="entry name" value="Cadherin-like_dom"/>
</dbReference>
<dbReference type="OrthoDB" id="573436at2"/>
<keyword evidence="8" id="KW-1185">Reference proteome</keyword>
<dbReference type="RefSeq" id="WP_078920736.1">
    <property type="nucleotide sequence ID" value="NZ_FUYB01000001.1"/>
</dbReference>
<dbReference type="SUPFAM" id="SSF117074">
    <property type="entry name" value="Hypothetical protein PA1324"/>
    <property type="match status" value="4"/>
</dbReference>
<dbReference type="SUPFAM" id="SSF51126">
    <property type="entry name" value="Pectin lyase-like"/>
    <property type="match status" value="2"/>
</dbReference>
<keyword evidence="3" id="KW-0732">Signal</keyword>
<dbReference type="GO" id="GO:0016020">
    <property type="term" value="C:membrane"/>
    <property type="evidence" value="ECO:0007669"/>
    <property type="project" value="InterPro"/>
</dbReference>
<proteinExistence type="predicted"/>
<evidence type="ECO:0000259" key="5">
    <source>
        <dbReference type="PROSITE" id="PS50234"/>
    </source>
</evidence>
<dbReference type="Gene3D" id="2.60.40.60">
    <property type="entry name" value="Cadherins"/>
    <property type="match status" value="1"/>
</dbReference>
<dbReference type="Gene3D" id="3.40.50.410">
    <property type="entry name" value="von Willebrand factor, type A domain"/>
    <property type="match status" value="1"/>
</dbReference>
<evidence type="ECO:0000313" key="8">
    <source>
        <dbReference type="Proteomes" id="UP000190460"/>
    </source>
</evidence>
<evidence type="ECO:0000259" key="6">
    <source>
        <dbReference type="PROSITE" id="PS50268"/>
    </source>
</evidence>
<dbReference type="InterPro" id="IPR002035">
    <property type="entry name" value="VWF_A"/>
</dbReference>
<dbReference type="Gene3D" id="2.60.40.10">
    <property type="entry name" value="Immunoglobulins"/>
    <property type="match status" value="4"/>
</dbReference>
<protein>
    <submittedName>
        <fullName evidence="7">Cna protein B-type domain-containing protein</fullName>
    </submittedName>
</protein>
<evidence type="ECO:0000256" key="4">
    <source>
        <dbReference type="SAM" id="MobiDB-lite"/>
    </source>
</evidence>
<evidence type="ECO:0000256" key="1">
    <source>
        <dbReference type="ARBA" id="ARBA00004613"/>
    </source>
</evidence>
<reference evidence="7 8" key="1">
    <citation type="submission" date="2017-02" db="EMBL/GenBank/DDBJ databases">
        <authorList>
            <person name="Peterson S.W."/>
        </authorList>
    </citation>
    <scope>NUCLEOTIDE SEQUENCE [LARGE SCALE GENOMIC DNA]</scope>
    <source>
        <strain evidence="7 8">ATCC 49788</strain>
    </source>
</reference>
<dbReference type="InterPro" id="IPR015919">
    <property type="entry name" value="Cadherin-like_sf"/>
</dbReference>
<dbReference type="SUPFAM" id="SSF49313">
    <property type="entry name" value="Cadherin-like"/>
    <property type="match status" value="1"/>
</dbReference>
<feature type="region of interest" description="Disordered" evidence="4">
    <location>
        <begin position="1629"/>
        <end position="1649"/>
    </location>
</feature>
<dbReference type="InterPro" id="IPR013783">
    <property type="entry name" value="Ig-like_fold"/>
</dbReference>
<dbReference type="GO" id="GO:0005509">
    <property type="term" value="F:calcium ion binding"/>
    <property type="evidence" value="ECO:0007669"/>
    <property type="project" value="InterPro"/>
</dbReference>
<dbReference type="Pfam" id="PF01345">
    <property type="entry name" value="DUF11"/>
    <property type="match status" value="1"/>
</dbReference>
<dbReference type="Proteomes" id="UP000190460">
    <property type="component" value="Unassembled WGS sequence"/>
</dbReference>
<dbReference type="PROSITE" id="PS50234">
    <property type="entry name" value="VWFA"/>
    <property type="match status" value="1"/>
</dbReference>
<comment type="subcellular location">
    <subcellularLocation>
        <location evidence="1">Secreted</location>
    </subcellularLocation>
</comment>
<dbReference type="GO" id="GO:0005576">
    <property type="term" value="C:extracellular region"/>
    <property type="evidence" value="ECO:0007669"/>
    <property type="project" value="UniProtKB-SubCell"/>
</dbReference>
<dbReference type="InterPro" id="IPR011050">
    <property type="entry name" value="Pectin_lyase_fold/virulence"/>
</dbReference>
<gene>
    <name evidence="7" type="ORF">SAMN02745130_00231</name>
</gene>
<sequence length="4364" mass="451475">MTLSRALSSSALVRFFCSLILWFLSEQVLALGCTAASYTYTDNGSSNSYSLNSGESLKINTGTYTGAINNFAANSSICVEAGASFIPSALNNSAGLLTNYGITKLQTFAYNQATSLDNYGLWYFMGGLNLNGSITIRNRANATMSIINNFQLSNGSTLENQGLFLAKQDLNTSSGTSLSNEYRLEIEGNFNPSGSFSNYGRVYSKKLINTNAGALVNNYCTLVATDGFNNNAMLMSNWGKILMTDASGAPSGLWQNNLDFFNGVDAKIAGKDFTNNAAFSGSGALIFSGETRNQGSFIGDATNPINFYDETSTVGLLFDNYTVTPINTFRSLFARPTELDAPATCTSPYKVITNLKLCPANSALQNQASTVINVTSNSVENPTQALSSLDTVAATASASNSAKINTNGVLTLDLGKVIPADSPIILSLAPADNAARVSIELSLDGVVFNYKGSFGNAGSLGTAPINQLARVVINANGGGSQYIRLSYEAGAMWVDGAESLQTCNDSYDYGDAPLSYGVAAHKVAANNLYLGAIIPDAESASIHSIRANGDTTDEDGPPLQAVGAGIFSFSVLKMTDMSYSTIIRTTNQTGNLAKLSGWIDFDKNGSFDADERAVVDVPTGSNNLDTPLTWSSIPTDIKLGTTYIRLRLTTDATAATQAAGIAPNGEVEDFILPVHMDIPPNSPSISIATTSAPLACQSVIFQDDFNDLNPISTSYWGANHAGGAMPIRSWTAAGGGTDTYGYLLDWGLGYGTSIYFGNGAVRNVSPSLGSGFSFDAQGKLLTPIDAVALRDTIDDLDASGTAHESHWGVLPVSLSRSFATTVGKTYRLYFSALRETGDFLPGIMRVDAPGGSIHFKAPASTEGILDYAIDFTATSTSSSISFVNYGHFAPNSNGYCNVMNNAWCTVGGLDNNGKTANELSIDNVRLVEAACATGGIGGYVYRDTNLNNTYELGSETTIPAITVRIYDEKGTPADLTDDRLVASQSSFADGHYVFQQLDANASYRVEVDTSDPDLPSGLTIGTPHPSTGLVPLVNGVKTANFGFDPAADPTTEDTDGDSVADIVDLDDDNDGILDVFECTGGPATVSGASCRTQSGSSSGGTSSASSAFSVSCSGAPAKAGDIIRFTDVNSASSFAETVNIEFLERVAGVYTSAATITYPEFKGSGNGLYHWGIRNPSVDSLRLRFIATGSGSYSINYCLADCIVCEDTDSDGIDDSKDLDSDNDGIPDNIEAQSTTAYIAPSGVINSSGVDTNYAAGLTPVNTDGTGTADYLDLDSDDDGLFDITESGASLPDAGGDGRTDNPVGVNGLDNTREVLDNFDDVNGLYDNTQTDNFTDADNDVLTGGDVDYRDRPALDRSDAPASYGTPVHTVTGVLKLGVNAPDVDGVLSPLNGTGDDVTGTDDEDGVSTFPTLIVGATSYSIPVANISATGTGTLHAWIDFNKDGTFTSGEYRSVTVTNGTLSGSLSWAGIVAGSVGTTYARFRFTSSVLTDSAGTTTVDERATMAAANGEVEDYALTVIATPIADLAVTKTNGVNSVNANSSTIYTITVTNNGPSAAIATLADPIATGLSKTAVACGTTPGVCVTPPTVASLQAGFNTPSIPSGGTYQINVTTTVSATSGSVANAATVATPSGTTDPNNSNNSSTDTDTVTPVAPVIVQNLCDAQLSFTTAAAANPALGLLDYTPIATTGLGVYENVGGLGVDLVLRALNQDGTPIVGGGFILDGSTSGLYNNFIPWRLEIEYYRTGTNQIVPAATANFTLSLEDFEELEGIRIPSALNLSSSQLGPISVRDDTSVIYNPGVASPGPSYSADGLTILGFFPTGAGVQTGKWTKVRLPTSEYHKLTVMIEKFGGNNSVLRLCSPYASSADLERSDAPASYTEAWHDYTPSTLRLGASVDFDDAPIMSVDALGDGADDDGVTVPTLVIGTTSYTIPAANISAIGSGTLHAWVDFNRDGAFSATEYKAVTVTNGVLSDNLVWTGITTGAAGSTFARFRLTSTTLTDNTGTPGVDERASGAAANGEVEDYALTVGTGGCAINAAALQNVACHANGTPAAPADDQIYFSLNPTGTGLGVNYSVTVSGGMTIAPASAVNYGTHQWFVLGAGSAGSGNKTLTLTDGANASCTLAVPLADPGSCVSACPGNLLANASFELDALNTTPPTGWSGTGVVAGNNTSEPDGSKFAYDNDGPAGTLYQDVPAVAGEAFSMRFYAGAHAPGSQTVSIRYLNSTGGTLGTPATYAIAFDTDNFSPQILGGPYSLALGAAPAGTVAVRVEANNGGLDFAKVDALCLEKMGSTGSISGTVYTDSNGNNAYNSGTESGIGSITVTLLNAANNATVATTSTAANGTYSFATVNPALTYKIQVDTADPDLAGKTIGTTNPLTGISVTAGGTTANQDFGFDTLDYGDAPATYGSPIHRIAGTLKLGANAPDSETTLTPLNGTGDDVNGIDDEDGVASFPALLAGATSYSIPVANISATGTGTLHAWIDFNKDGRFTSGEYRSVTVTNGTLSGPLSWTGIVAGSVGTTYARFRFTSGTLTDNAGTTTVDERATAVNAPDGEVEDYALALSVGNSGSITGKIFEDVNYGGGAGRASSAAGAVGVTGTRVELYANNGSLLSSTLTDTNGQYSFNNLSANNYFVRVVNSSVKSTRVGSDGTERGIQTFRTDGTTATLNEVGGRQVTATDANANITNQTLNTTSFLLSGGGQAQSVQAVTVATSQSSGVDFGFNFDTVVNTNDSGQGSLRQFILNTTVLGGESSLAQAGRTAGKEHAILELTTTDPNYQAAQQYWRISVQSELPLIGDDIVIDGSTQAARVGFSFANRPTIELSGSNLPAGVLGNGLRLNGVNGGSTIRYLAINRFTTAGIKIYHSKNNLIEANYIGTDPTGTATNLGNTGPGVDVMSPSGLNFIQNNRIAYNQGDGVVVWNFNGVGTNEAARISSNSIYANLGLGIDLADDQITLNDLNDADNGSNDLLNFPVLQQLVISNGNALVRGCAPAGAVVEFFEADVSVGGAATAGSNRFGLSQDYGEGQVYLGSMVEGSVADTDNGNCNVPAQDGNNHTGMKAFQFSVPTPASLMTGDVLTATATLSVGTSEFGPTVTAIAGPPPIGAGSCAATGGSDILFIVDNSGSITELEYADFAQTIQTVGSQLLVNNPNNRIAVAHFGGPSDSLVSGGQYVYIERDFSSTAMSAPVRQFAWGGAFNASWTADHLAGAIQQMRYALDGQVSTLSSYILSPIKETARNTAAPLQIVLMTDAARYIDAVPVDISMLIDPPGSGAEPDDGSAFTVYNQMKAEGVSFSVVSFNPEPVDIAASAAIASVGGGYTAAIEANPQDPEGSQTTPRRYVAVTSGFQLTTEQVDELVEGTAICSSGISGTIFEDTNYGGGSGRPFGTAGTVGIAGAVIEVYDQTGNYVASIVSAANGKYMLPNLPDADYWVRVVDETVSSSRLGSNGSELAVLTYRSDGVAATTNQIGGNRPNLVDAGVNPGTATLNTTTFLFSGGSLTAKPAQSVQRVTLAGNSVKQVDFGFNFSTVVNTNDSGQGSLRQFLLNNKQLAINSLAQALPAALAAEYPAGTETSIFMIPASQLTAGEALINLTSGALSLERANTALDGRTQLANIGSGRIVLDNSTSNGLNLLPSATGSAVRDLTVSHAAGSGVVLDDTDNAVIERVAVLNNSQYGISLINEVLNNRVITNTIAQNTWAGIAHIGNGLGNTYSQNSIHDNGGLGIDLGVDGVTANDNLDSDTGPNKLLNYPMVEAGSSISSNGTKVVAYDFDLDLPTNTHGYRLEFFRNTSVDSSKHGEGEIYLGYVDINHAGGGVLNFKGSLNANQTVPANANIAVTVTEKTSATSLGSTSEFSGVQNGSVSVCTDLISGTGADMTVNENSPVITYLEATDDNGNPITYVISGGADGQQFIVQDPSPGASLDCKLIVFRNPNIVSARSASITKASPLLIPGNYEAPSDSGGDNRYELTITATVKGQAYVRPMTVGVRDINELPVIINENQTEVLEGKTGVALNVESFDPDAGDQEGAGISYAISGGADRSRFKLNPKTGELSFIAAPDFEQPLDADKNNIYVLDVRVMDDQGLSSVRSLKLAVIDDQLNEGVYLQTKVLLQGPYLTSTGLMQDSLRATGLLPMVQPYTASPFNYLGTEQLNVDLATVTGKDAVVDWILIELREAANPKVVVASKAGLLQRDGDVVDALTGAAALNFPVAAGNYVVSVRHRNHLGVRTATAIALAGQATVVDFSQTATQVAGLHARLESAGLALLWAGDANQDARLIAIGIGSDAGVMLNAVFKAPKNTNLNSSYRLSGYLATDLNMDGVTLFMGPNNDANILLGNLFLFPSNKDKNSNYIAVGGLAK</sequence>
<evidence type="ECO:0000313" key="7">
    <source>
        <dbReference type="EMBL" id="SKA68242.1"/>
    </source>
</evidence>
<dbReference type="Pfam" id="PF13229">
    <property type="entry name" value="Beta_helix"/>
    <property type="match status" value="1"/>
</dbReference>
<name>A0A1T4VTC3_9GAMM</name>
<dbReference type="Pfam" id="PF17210">
    <property type="entry name" value="SdrD_B"/>
    <property type="match status" value="2"/>
</dbReference>
<dbReference type="InterPro" id="IPR045474">
    <property type="entry name" value="GEVED"/>
</dbReference>
<organism evidence="7 8">
    <name type="scientific">Thiothrix eikelboomii</name>
    <dbReference type="NCBI Taxonomy" id="92487"/>
    <lineage>
        <taxon>Bacteria</taxon>
        <taxon>Pseudomonadati</taxon>
        <taxon>Pseudomonadota</taxon>
        <taxon>Gammaproteobacteria</taxon>
        <taxon>Thiotrichales</taxon>
        <taxon>Thiotrichaceae</taxon>
        <taxon>Thiothrix</taxon>
    </lineage>
</organism>
<dbReference type="Pfam" id="PF20009">
    <property type="entry name" value="GEVED"/>
    <property type="match status" value="4"/>
</dbReference>
<dbReference type="InterPro" id="IPR039448">
    <property type="entry name" value="Beta_helix"/>
</dbReference>
<accession>A0A1T4VTC3</accession>
<dbReference type="STRING" id="92487.SAMN02745130_00231"/>
<dbReference type="SMART" id="SM00710">
    <property type="entry name" value="PbH1"/>
    <property type="match status" value="8"/>
</dbReference>
<dbReference type="EMBL" id="FUYB01000001">
    <property type="protein sequence ID" value="SKA68242.1"/>
    <property type="molecule type" value="Genomic_DNA"/>
</dbReference>
<dbReference type="InterPro" id="IPR033764">
    <property type="entry name" value="Sdr_B"/>
</dbReference>
<evidence type="ECO:0000256" key="3">
    <source>
        <dbReference type="ARBA" id="ARBA00022729"/>
    </source>
</evidence>
<dbReference type="SUPFAM" id="SSF53300">
    <property type="entry name" value="vWA-like"/>
    <property type="match status" value="1"/>
</dbReference>
<feature type="domain" description="Cadherin" evidence="6">
    <location>
        <begin position="4017"/>
        <end position="4122"/>
    </location>
</feature>
<keyword evidence="2" id="KW-0964">Secreted</keyword>
<dbReference type="InterPro" id="IPR036465">
    <property type="entry name" value="vWFA_dom_sf"/>
</dbReference>
<dbReference type="InterPro" id="IPR001434">
    <property type="entry name" value="OmcB-like_DUF11"/>
</dbReference>
<dbReference type="GO" id="GO:0007156">
    <property type="term" value="P:homophilic cell adhesion via plasma membrane adhesion molecules"/>
    <property type="evidence" value="ECO:0007669"/>
    <property type="project" value="InterPro"/>
</dbReference>
<dbReference type="InterPro" id="IPR006626">
    <property type="entry name" value="PbH1"/>
</dbReference>